<feature type="transmembrane region" description="Helical" evidence="6">
    <location>
        <begin position="170"/>
        <end position="191"/>
    </location>
</feature>
<keyword evidence="4 6" id="KW-1133">Transmembrane helix</keyword>
<protein>
    <submittedName>
        <fullName evidence="7">Oligosaccharide flippase family protein</fullName>
    </submittedName>
</protein>
<feature type="transmembrane region" description="Helical" evidence="6">
    <location>
        <begin position="203"/>
        <end position="225"/>
    </location>
</feature>
<feature type="transmembrane region" description="Helical" evidence="6">
    <location>
        <begin position="84"/>
        <end position="107"/>
    </location>
</feature>
<evidence type="ECO:0000256" key="4">
    <source>
        <dbReference type="ARBA" id="ARBA00022989"/>
    </source>
</evidence>
<dbReference type="GO" id="GO:0005886">
    <property type="term" value="C:plasma membrane"/>
    <property type="evidence" value="ECO:0007669"/>
    <property type="project" value="UniProtKB-SubCell"/>
</dbReference>
<dbReference type="InterPro" id="IPR002797">
    <property type="entry name" value="Polysacc_synth"/>
</dbReference>
<dbReference type="RefSeq" id="WP_168836524.1">
    <property type="nucleotide sequence ID" value="NZ_JABAIK010000009.1"/>
</dbReference>
<feature type="transmembrane region" description="Helical" evidence="6">
    <location>
        <begin position="7"/>
        <end position="27"/>
    </location>
</feature>
<keyword evidence="3 6" id="KW-0812">Transmembrane</keyword>
<feature type="transmembrane region" description="Helical" evidence="6">
    <location>
        <begin position="39"/>
        <end position="63"/>
    </location>
</feature>
<feature type="transmembrane region" description="Helical" evidence="6">
    <location>
        <begin position="145"/>
        <end position="164"/>
    </location>
</feature>
<reference evidence="7 8" key="1">
    <citation type="submission" date="2020-04" db="EMBL/GenBank/DDBJ databases">
        <title>Vibrio sp. SM6, a novel species isolated from seawater.</title>
        <authorList>
            <person name="Wang X."/>
        </authorList>
    </citation>
    <scope>NUCLEOTIDE SEQUENCE [LARGE SCALE GENOMIC DNA]</scope>
    <source>
        <strain evidence="7 8">SM6</strain>
    </source>
</reference>
<accession>A0A7X8TRS1</accession>
<evidence type="ECO:0000256" key="6">
    <source>
        <dbReference type="SAM" id="Phobius"/>
    </source>
</evidence>
<evidence type="ECO:0000256" key="1">
    <source>
        <dbReference type="ARBA" id="ARBA00004651"/>
    </source>
</evidence>
<evidence type="ECO:0000256" key="2">
    <source>
        <dbReference type="ARBA" id="ARBA00022475"/>
    </source>
</evidence>
<keyword evidence="5 6" id="KW-0472">Membrane</keyword>
<keyword evidence="2" id="KW-1003">Cell membrane</keyword>
<comment type="caution">
    <text evidence="7">The sequence shown here is derived from an EMBL/GenBank/DDBJ whole genome shotgun (WGS) entry which is preliminary data.</text>
</comment>
<name>A0A7X8TRS1_9VIBR</name>
<feature type="transmembrane region" description="Helical" evidence="6">
    <location>
        <begin position="113"/>
        <end position="133"/>
    </location>
</feature>
<dbReference type="EMBL" id="JABAIK010000009">
    <property type="protein sequence ID" value="NLS13441.1"/>
    <property type="molecule type" value="Genomic_DNA"/>
</dbReference>
<keyword evidence="8" id="KW-1185">Reference proteome</keyword>
<gene>
    <name evidence="7" type="ORF">HGP28_11105</name>
</gene>
<evidence type="ECO:0000256" key="3">
    <source>
        <dbReference type="ARBA" id="ARBA00022692"/>
    </source>
</evidence>
<feature type="transmembrane region" description="Helical" evidence="6">
    <location>
        <begin position="287"/>
        <end position="305"/>
    </location>
</feature>
<feature type="transmembrane region" description="Helical" evidence="6">
    <location>
        <begin position="377"/>
        <end position="399"/>
    </location>
</feature>
<dbReference type="Pfam" id="PF01943">
    <property type="entry name" value="Polysacc_synt"/>
    <property type="match status" value="1"/>
</dbReference>
<evidence type="ECO:0000313" key="7">
    <source>
        <dbReference type="EMBL" id="NLS13441.1"/>
    </source>
</evidence>
<feature type="transmembrane region" description="Helical" evidence="6">
    <location>
        <begin position="317"/>
        <end position="333"/>
    </location>
</feature>
<dbReference type="Proteomes" id="UP000535589">
    <property type="component" value="Unassembled WGS sequence"/>
</dbReference>
<dbReference type="InterPro" id="IPR050833">
    <property type="entry name" value="Poly_Biosynth_Transport"/>
</dbReference>
<dbReference type="PANTHER" id="PTHR30250:SF11">
    <property type="entry name" value="O-ANTIGEN TRANSPORTER-RELATED"/>
    <property type="match status" value="1"/>
</dbReference>
<evidence type="ECO:0000256" key="5">
    <source>
        <dbReference type="ARBA" id="ARBA00023136"/>
    </source>
</evidence>
<evidence type="ECO:0000313" key="8">
    <source>
        <dbReference type="Proteomes" id="UP000535589"/>
    </source>
</evidence>
<proteinExistence type="predicted"/>
<feature type="transmembrane region" description="Helical" evidence="6">
    <location>
        <begin position="245"/>
        <end position="267"/>
    </location>
</feature>
<feature type="transmembrane region" description="Helical" evidence="6">
    <location>
        <begin position="354"/>
        <end position="371"/>
    </location>
</feature>
<feature type="transmembrane region" description="Helical" evidence="6">
    <location>
        <begin position="411"/>
        <end position="433"/>
    </location>
</feature>
<feature type="transmembrane region" description="Helical" evidence="6">
    <location>
        <begin position="439"/>
        <end position="460"/>
    </location>
</feature>
<comment type="subcellular location">
    <subcellularLocation>
        <location evidence="1">Cell membrane</location>
        <topology evidence="1">Multi-pass membrane protein</topology>
    </subcellularLocation>
</comment>
<dbReference type="PANTHER" id="PTHR30250">
    <property type="entry name" value="PST FAMILY PREDICTED COLANIC ACID TRANSPORTER"/>
    <property type="match status" value="1"/>
</dbReference>
<dbReference type="AlphaFoldDB" id="A0A7X8TRS1"/>
<sequence>MAGLKQAFYYATGIVMMKGISLIMLPYLTHKLTLADYGILESLILIADIGTIVFSFGIVEAMYRYVGGAEGKQRQRLISNCFTLSVIVSVIGGTLLLVTAPLLSALLSANFTTWQLVLVLIPTLLDGVISIPLTLLRMNQMAKRFCLLNVTKALVHAFITFALIELGFGINGVLIASAITSVGLTLALLRFQYQQMGRFGELLFSRQLLSFGLPVLIGGVSLYAVQGLDKWFVTHYLGVETLAQYAVATKFSLILALLIQPYALWWFPTRIQMLQQSDGPTKCAQQAIIGVNFGIMAASLMALSIPTLVNLLLPEQYQNVSIIALALLAITVVKNAGDYMNLGCFSGQSTQAQMWVQCGCAIAAVLGYVVMTPHYGLNGILSILGGAYALRLTLLYVISQSKVKLPYQHRHWFTCLLLSVAMLGFNFLLSQLLHLELASVAEIAIITLSSVTLVSLYFLLGFIPVPPRILSAIQSRRALWH</sequence>
<organism evidence="7 8">
    <name type="scientific">Vibrio agarilyticus</name>
    <dbReference type="NCBI Taxonomy" id="2726741"/>
    <lineage>
        <taxon>Bacteria</taxon>
        <taxon>Pseudomonadati</taxon>
        <taxon>Pseudomonadota</taxon>
        <taxon>Gammaproteobacteria</taxon>
        <taxon>Vibrionales</taxon>
        <taxon>Vibrionaceae</taxon>
        <taxon>Vibrio</taxon>
    </lineage>
</organism>